<feature type="domain" description="Nephrocystin 3-like N-terminal" evidence="3">
    <location>
        <begin position="97"/>
        <end position="272"/>
    </location>
</feature>
<evidence type="ECO:0000313" key="5">
    <source>
        <dbReference type="Proteomes" id="UP001392437"/>
    </source>
</evidence>
<comment type="caution">
    <text evidence="4">The sequence shown here is derived from an EMBL/GenBank/DDBJ whole genome shotgun (WGS) entry which is preliminary data.</text>
</comment>
<organism evidence="4 5">
    <name type="scientific">Apiospora kogelbergensis</name>
    <dbReference type="NCBI Taxonomy" id="1337665"/>
    <lineage>
        <taxon>Eukaryota</taxon>
        <taxon>Fungi</taxon>
        <taxon>Dikarya</taxon>
        <taxon>Ascomycota</taxon>
        <taxon>Pezizomycotina</taxon>
        <taxon>Sordariomycetes</taxon>
        <taxon>Xylariomycetidae</taxon>
        <taxon>Amphisphaeriales</taxon>
        <taxon>Apiosporaceae</taxon>
        <taxon>Apiospora</taxon>
    </lineage>
</organism>
<evidence type="ECO:0000259" key="3">
    <source>
        <dbReference type="Pfam" id="PF24883"/>
    </source>
</evidence>
<protein>
    <recommendedName>
        <fullName evidence="3">Nephrocystin 3-like N-terminal domain-containing protein</fullName>
    </recommendedName>
</protein>
<dbReference type="Proteomes" id="UP001392437">
    <property type="component" value="Unassembled WGS sequence"/>
</dbReference>
<reference evidence="4 5" key="1">
    <citation type="submission" date="2023-01" db="EMBL/GenBank/DDBJ databases">
        <title>Analysis of 21 Apiospora genomes using comparative genomics revels a genus with tremendous synthesis potential of carbohydrate active enzymes and secondary metabolites.</title>
        <authorList>
            <person name="Sorensen T."/>
        </authorList>
    </citation>
    <scope>NUCLEOTIDE SEQUENCE [LARGE SCALE GENOMIC DNA]</scope>
    <source>
        <strain evidence="4 5">CBS 117206</strain>
    </source>
</reference>
<dbReference type="EMBL" id="JAQQWP010000002">
    <property type="protein sequence ID" value="KAK8130649.1"/>
    <property type="molecule type" value="Genomic_DNA"/>
</dbReference>
<evidence type="ECO:0000256" key="2">
    <source>
        <dbReference type="SAM" id="Coils"/>
    </source>
</evidence>
<evidence type="ECO:0000313" key="4">
    <source>
        <dbReference type="EMBL" id="KAK8130649.1"/>
    </source>
</evidence>
<sequence>MKSLRSTTSLDDKAASVQGAITAVHDVSEELLHKSLNEVKDLNKVQLATIRQLREDILEELRALEGRKTSVNKEFNVNYIPGIGFEERLAKVEGDAIFSNWLDSPRSRMLVLAGRNYVAAAAHCWLSPIAIRLIQKLSRSSPPELYAFLILGERRADDTFDHTLSTLVYRLLSQHSEGLRNKAAYDLLLKAIEDYRVVRANEPGNRRKVHHALKNVVLRALNTLEPGRTVWVVLDRVDQCRCATETKISHRMALLKSLLSLVEDKETRVKLRVLAVVNDLAWDVERKMTSKILRRIV</sequence>
<evidence type="ECO:0000256" key="1">
    <source>
        <dbReference type="ARBA" id="ARBA00022737"/>
    </source>
</evidence>
<dbReference type="InterPro" id="IPR056884">
    <property type="entry name" value="NPHP3-like_N"/>
</dbReference>
<keyword evidence="5" id="KW-1185">Reference proteome</keyword>
<feature type="coiled-coil region" evidence="2">
    <location>
        <begin position="47"/>
        <end position="74"/>
    </location>
</feature>
<dbReference type="AlphaFoldDB" id="A0AAW0R9U3"/>
<keyword evidence="1" id="KW-0677">Repeat</keyword>
<proteinExistence type="predicted"/>
<gene>
    <name evidence="4" type="ORF">PG999_003029</name>
</gene>
<name>A0AAW0R9U3_9PEZI</name>
<dbReference type="Pfam" id="PF24883">
    <property type="entry name" value="NPHP3_N"/>
    <property type="match status" value="1"/>
</dbReference>
<keyword evidence="2" id="KW-0175">Coiled coil</keyword>
<accession>A0AAW0R9U3</accession>